<reference evidence="2 3" key="1">
    <citation type="submission" date="2016-02" db="EMBL/GenBank/DDBJ databases">
        <title>Genome analysis of coral dinoflagellate symbionts highlights evolutionary adaptations to a symbiotic lifestyle.</title>
        <authorList>
            <person name="Aranda M."/>
            <person name="Li Y."/>
            <person name="Liew Y.J."/>
            <person name="Baumgarten S."/>
            <person name="Simakov O."/>
            <person name="Wilson M."/>
            <person name="Piel J."/>
            <person name="Ashoor H."/>
            <person name="Bougouffa S."/>
            <person name="Bajic V.B."/>
            <person name="Ryu T."/>
            <person name="Ravasi T."/>
            <person name="Bayer T."/>
            <person name="Micklem G."/>
            <person name="Kim H."/>
            <person name="Bhak J."/>
            <person name="Lajeunesse T.C."/>
            <person name="Voolstra C.R."/>
        </authorList>
    </citation>
    <scope>NUCLEOTIDE SEQUENCE [LARGE SCALE GENOMIC DNA]</scope>
    <source>
        <strain evidence="2 3">CCMP2467</strain>
    </source>
</reference>
<keyword evidence="3" id="KW-1185">Reference proteome</keyword>
<dbReference type="OrthoDB" id="5370059at2759"/>
<dbReference type="EMBL" id="LSRX01000623">
    <property type="protein sequence ID" value="OLP92426.1"/>
    <property type="molecule type" value="Genomic_DNA"/>
</dbReference>
<accession>A0A1Q9DB59</accession>
<dbReference type="Gene3D" id="2.130.10.30">
    <property type="entry name" value="Regulator of chromosome condensation 1/beta-lactamase-inhibitor protein II"/>
    <property type="match status" value="2"/>
</dbReference>
<dbReference type="Proteomes" id="UP000186817">
    <property type="component" value="Unassembled WGS sequence"/>
</dbReference>
<evidence type="ECO:0000313" key="3">
    <source>
        <dbReference type="Proteomes" id="UP000186817"/>
    </source>
</evidence>
<gene>
    <name evidence="2" type="primary">HERC2</name>
    <name evidence="2" type="ORF">AK812_SmicGene25792</name>
</gene>
<proteinExistence type="predicted"/>
<feature type="region of interest" description="Disordered" evidence="1">
    <location>
        <begin position="726"/>
        <end position="746"/>
    </location>
</feature>
<protein>
    <submittedName>
        <fullName evidence="2">Putative E3 ubiquitin-protein ligase HERC2</fullName>
    </submittedName>
</protein>
<sequence length="1424" mass="152662">MAGVCIATTSSAFAIIGRQGNCTSVGDADYGGDSSAVQDQLDNVLEIQATNSAFAAILGDFSVVTWGDADRGANGPRVLQNVADIQSTGAAFAAIRFDGSVVTWGDARAGGDSTAVQSRLNNVRCIQRADAAFAAILEDGSVVTWGDPDSGGDSSAVQSRLNNVRCIQTNLQAFAAILGDGSVVTWGDDGTGGDSSAVQDQLRNVKHIQASGYAFAAILGNGRVVTWGSKHYGGDSSAVQHQLQHVMRIQANFCAFAAILADGSVKAWGDPDCGGDCASVGGELHSVQEIQATACAFAAIRADRSVVTWGSEDGGGDSDAVQDQLQNVMCIQATGSAFAAILRGGGCISWGSSRCYMPDNAYKIAATDIHFMIIFTNLAFAPLGARAQVRFLRRFGRDLRSRPHRFGFGFAGLFGFDALGVPPGNVCRKCDPGNRIGQHNRKLPKFRLRQKTRMAQSDAVYKWQATPKLHPADYQSFFQALAGELDVLKAMAARTGLRMSVVHGILAVAYAWLEKIEGCKVPLPSSMMTYGLISFAIANEAQCDPDVVRPAYRRHKNISVKEMRLCESHWVNVIGSRLLLLDSDSSIAKLCEGMAHVVRAATSAILADFAADISVAQGLFMKAAQPVLMHGSADQVAAFHRGMFLLSKLLKAIFELRAATIKNNPQMNLARPIVKQGAGRPAFSVRQLFQFMQLSIHLRSAHRFRLSLEAALQLASGDILESLPDVSLNKEGPAGRTSLGDSSGYDSTGSLSTKEMFMIEEWIQDAVEAFERLHNEDEEDQAGTGACSTESKIGHAPDIQAKLACLGAIEDCEAETGLRQSDFADAEAEAQIHVLGDGQLPLEWNDDEDNCILACAKDATVSFPSAPDTGPVLAFGPSEAPERDDNLEVSDLEVPLRRHWSKNNFQMGSVRVSHASTSTVNPSEDYDGGPKLEVVSVTKISMPKFVSASRPKPHGGSDKLASAAPDGISYHDFVEAPQWCNRPGALAHENVHVVQKTAQQVLLLYDKAAETELQKFMLDIRGVETRNGFEKVSQTEKLLFSSSAASAGFIGGDSTWTGAETAAHGLSMEQTSWQAAPVQRQVDDGEVEDEGSVTVVSRGHAMGATLALVNPVSPAPLQAAVVAASVPGSGNLHCLPAAALELPGSFLHDTVFIDVITNASSVRASCMLGNAAFPKFDCLAQIYQGNVDPPEQPVRAYVTPMGTPKAIAFGSSFDAIASNWTVWHDLSSSTTDRQDDDFGYLVFLAQDDDGDRQHAKELFLQFASNGAFQRDSGRAGVKPRLCHESTPGLRLQQDGWQCVQLTNPAPKKTEPYRPGSPKIYYHHLQGNGGLYKEYLLALISSETLGREVYHFQVKAYYVEFMGVVLTAMKMMMMMKATSSVQDARTTSTSALSQRSALSLADGDEPVVAVVLLDLADPRPGLRFC</sequence>
<comment type="caution">
    <text evidence="2">The sequence shown here is derived from an EMBL/GenBank/DDBJ whole genome shotgun (WGS) entry which is preliminary data.</text>
</comment>
<name>A0A1Q9DB59_SYMMI</name>
<evidence type="ECO:0000256" key="1">
    <source>
        <dbReference type="SAM" id="MobiDB-lite"/>
    </source>
</evidence>
<evidence type="ECO:0000313" key="2">
    <source>
        <dbReference type="EMBL" id="OLP92426.1"/>
    </source>
</evidence>
<dbReference type="InterPro" id="IPR009091">
    <property type="entry name" value="RCC1/BLIP-II"/>
</dbReference>
<organism evidence="2 3">
    <name type="scientific">Symbiodinium microadriaticum</name>
    <name type="common">Dinoflagellate</name>
    <name type="synonym">Zooxanthella microadriatica</name>
    <dbReference type="NCBI Taxonomy" id="2951"/>
    <lineage>
        <taxon>Eukaryota</taxon>
        <taxon>Sar</taxon>
        <taxon>Alveolata</taxon>
        <taxon>Dinophyceae</taxon>
        <taxon>Suessiales</taxon>
        <taxon>Symbiodiniaceae</taxon>
        <taxon>Symbiodinium</taxon>
    </lineage>
</organism>
<dbReference type="SUPFAM" id="SSF50985">
    <property type="entry name" value="RCC1/BLIP-II"/>
    <property type="match status" value="1"/>
</dbReference>